<dbReference type="EMBL" id="JAENHL010000008">
    <property type="protein sequence ID" value="MBK1871267.1"/>
    <property type="molecule type" value="Genomic_DNA"/>
</dbReference>
<organism evidence="1 2">
    <name type="scientific">Taklimakanibacter albus</name>
    <dbReference type="NCBI Taxonomy" id="2800327"/>
    <lineage>
        <taxon>Bacteria</taxon>
        <taxon>Pseudomonadati</taxon>
        <taxon>Pseudomonadota</taxon>
        <taxon>Alphaproteobacteria</taxon>
        <taxon>Hyphomicrobiales</taxon>
        <taxon>Aestuariivirgaceae</taxon>
        <taxon>Taklimakanibacter</taxon>
    </lineage>
</organism>
<comment type="caution">
    <text evidence="1">The sequence shown here is derived from an EMBL/GenBank/DDBJ whole genome shotgun (WGS) entry which is preliminary data.</text>
</comment>
<name>A0ACC5RF40_9HYPH</name>
<protein>
    <submittedName>
        <fullName evidence="1">Sigma-70 family RNA polymerase sigma factor</fullName>
    </submittedName>
</protein>
<gene>
    <name evidence="1" type="ORF">JHL16_33180</name>
</gene>
<evidence type="ECO:0000313" key="2">
    <source>
        <dbReference type="Proteomes" id="UP000616151"/>
    </source>
</evidence>
<proteinExistence type="predicted"/>
<dbReference type="Proteomes" id="UP000616151">
    <property type="component" value="Unassembled WGS sequence"/>
</dbReference>
<evidence type="ECO:0000313" key="1">
    <source>
        <dbReference type="EMBL" id="MBK1871267.1"/>
    </source>
</evidence>
<reference evidence="1" key="1">
    <citation type="submission" date="2021-01" db="EMBL/GenBank/DDBJ databases">
        <authorList>
            <person name="Sun Q."/>
        </authorList>
    </citation>
    <scope>NUCLEOTIDE SEQUENCE</scope>
    <source>
        <strain evidence="1">YIM B02566</strain>
    </source>
</reference>
<sequence length="191" mass="21757">MNVAYRTDWTNAETLPRGYADQRIVAELPMLRKYALRLTRSAHLADDLVQDCVARALSRRHLFHSEANLRPWLFTVMHNLHVSHCRQMAVRTTYAVAQMKVATEGREATQEHVTDLNRAIRVVALLPKEQREVVTLVTLQELSYQEAADMLGIPVGTVMSRLARGRDKIRALLKPKIPVARRRDLLEGQAA</sequence>
<accession>A0ACC5RF40</accession>
<keyword evidence="2" id="KW-1185">Reference proteome</keyword>